<comment type="similarity">
    <text evidence="5">Belongs to the BI1 family.</text>
</comment>
<evidence type="ECO:0000256" key="2">
    <source>
        <dbReference type="ARBA" id="ARBA00022692"/>
    </source>
</evidence>
<gene>
    <name evidence="6" type="ORF">BEMITA_LOCUS13065</name>
</gene>
<dbReference type="InterPro" id="IPR006214">
    <property type="entry name" value="Bax_inhibitor_1-related"/>
</dbReference>
<proteinExistence type="inferred from homology"/>
<evidence type="ECO:0000256" key="5">
    <source>
        <dbReference type="RuleBase" id="RU004379"/>
    </source>
</evidence>
<dbReference type="Pfam" id="PF01027">
    <property type="entry name" value="Bax1-I"/>
    <property type="match status" value="1"/>
</dbReference>
<keyword evidence="2 5" id="KW-0812">Transmembrane</keyword>
<dbReference type="KEGG" id="btab:109030300"/>
<sequence>MSGVSLLKEDIELGEDTITNDFYYKNNVSNASVNVRLGFLRKVYSLLLIQLLATISVGVAFTFNAKIRLYVHNNDWLVSLTFLFAVIILIALHINRKSHPLNLILLAAFTVVEATTLSVVITFYDLQVVLQALVLTFVVVTSLTAFTFQTKRDFSAIGLGLFAALLILVIASFLQLIFGSTFLEFLIAAGGALLFSLFIIYDTQMMMTKVSPEEYILATINLYLDIINLFMHLLHLLEVIRR</sequence>
<feature type="transmembrane region" description="Helical" evidence="5">
    <location>
        <begin position="101"/>
        <end position="124"/>
    </location>
</feature>
<evidence type="ECO:0000256" key="3">
    <source>
        <dbReference type="ARBA" id="ARBA00022989"/>
    </source>
</evidence>
<dbReference type="GO" id="GO:0043066">
    <property type="term" value="P:negative regulation of apoptotic process"/>
    <property type="evidence" value="ECO:0007669"/>
    <property type="project" value="TreeGrafter"/>
</dbReference>
<feature type="transmembrane region" description="Helical" evidence="5">
    <location>
        <begin position="76"/>
        <end position="94"/>
    </location>
</feature>
<organism evidence="6 7">
    <name type="scientific">Bemisia tabaci</name>
    <name type="common">Sweetpotato whitefly</name>
    <name type="synonym">Aleurodes tabaci</name>
    <dbReference type="NCBI Taxonomy" id="7038"/>
    <lineage>
        <taxon>Eukaryota</taxon>
        <taxon>Metazoa</taxon>
        <taxon>Ecdysozoa</taxon>
        <taxon>Arthropoda</taxon>
        <taxon>Hexapoda</taxon>
        <taxon>Insecta</taxon>
        <taxon>Pterygota</taxon>
        <taxon>Neoptera</taxon>
        <taxon>Paraneoptera</taxon>
        <taxon>Hemiptera</taxon>
        <taxon>Sternorrhyncha</taxon>
        <taxon>Aleyrodoidea</taxon>
        <taxon>Aleyrodidae</taxon>
        <taxon>Aleyrodinae</taxon>
        <taxon>Bemisia</taxon>
    </lineage>
</organism>
<comment type="subcellular location">
    <subcellularLocation>
        <location evidence="1">Membrane</location>
        <topology evidence="1">Multi-pass membrane protein</topology>
    </subcellularLocation>
</comment>
<reference evidence="6" key="1">
    <citation type="submission" date="2021-12" db="EMBL/GenBank/DDBJ databases">
        <authorList>
            <person name="King R."/>
        </authorList>
    </citation>
    <scope>NUCLEOTIDE SEQUENCE</scope>
</reference>
<feature type="transmembrane region" description="Helical" evidence="5">
    <location>
        <begin position="185"/>
        <end position="203"/>
    </location>
</feature>
<evidence type="ECO:0000256" key="1">
    <source>
        <dbReference type="ARBA" id="ARBA00004141"/>
    </source>
</evidence>
<dbReference type="PANTHER" id="PTHR23291">
    <property type="entry name" value="BAX INHIBITOR-RELATED"/>
    <property type="match status" value="1"/>
</dbReference>
<accession>A0A9P0ANW2</accession>
<dbReference type="EMBL" id="OU963869">
    <property type="protein sequence ID" value="CAH0394807.1"/>
    <property type="molecule type" value="Genomic_DNA"/>
</dbReference>
<dbReference type="GO" id="GO:0016020">
    <property type="term" value="C:membrane"/>
    <property type="evidence" value="ECO:0007669"/>
    <property type="project" value="UniProtKB-SubCell"/>
</dbReference>
<feature type="transmembrane region" description="Helical" evidence="5">
    <location>
        <begin position="155"/>
        <end position="179"/>
    </location>
</feature>
<evidence type="ECO:0000313" key="7">
    <source>
        <dbReference type="Proteomes" id="UP001152759"/>
    </source>
</evidence>
<keyword evidence="4 5" id="KW-0472">Membrane</keyword>
<evidence type="ECO:0000256" key="4">
    <source>
        <dbReference type="ARBA" id="ARBA00023136"/>
    </source>
</evidence>
<dbReference type="Proteomes" id="UP001152759">
    <property type="component" value="Chromosome 8"/>
</dbReference>
<evidence type="ECO:0000313" key="6">
    <source>
        <dbReference type="EMBL" id="CAH0394807.1"/>
    </source>
</evidence>
<protein>
    <submittedName>
        <fullName evidence="6">Uncharacterized protein</fullName>
    </submittedName>
</protein>
<dbReference type="PANTHER" id="PTHR23291:SF50">
    <property type="entry name" value="PROTEIN LIFEGUARD 4"/>
    <property type="match status" value="1"/>
</dbReference>
<feature type="transmembrane region" description="Helical" evidence="5">
    <location>
        <begin position="130"/>
        <end position="148"/>
    </location>
</feature>
<feature type="transmembrane region" description="Helical" evidence="5">
    <location>
        <begin position="43"/>
        <end position="64"/>
    </location>
</feature>
<dbReference type="AlphaFoldDB" id="A0A9P0ANW2"/>
<keyword evidence="7" id="KW-1185">Reference proteome</keyword>
<name>A0A9P0ANW2_BEMTA</name>
<keyword evidence="3 5" id="KW-1133">Transmembrane helix</keyword>